<evidence type="ECO:0000256" key="6">
    <source>
        <dbReference type="PIRSR" id="PIRSR000097-3"/>
    </source>
</evidence>
<evidence type="ECO:0000256" key="5">
    <source>
        <dbReference type="PIRSR" id="PIRSR000097-2"/>
    </source>
</evidence>
<dbReference type="PROSITE" id="PS00062">
    <property type="entry name" value="ALDOKETO_REDUCTASE_2"/>
    <property type="match status" value="1"/>
</dbReference>
<accession>A0A1R0ZE07</accession>
<evidence type="ECO:0000256" key="2">
    <source>
        <dbReference type="ARBA" id="ARBA00022857"/>
    </source>
</evidence>
<dbReference type="Gene3D" id="3.20.20.100">
    <property type="entry name" value="NADP-dependent oxidoreductase domain"/>
    <property type="match status" value="1"/>
</dbReference>
<dbReference type="GO" id="GO:0016616">
    <property type="term" value="F:oxidoreductase activity, acting on the CH-OH group of donors, NAD or NADP as acceptor"/>
    <property type="evidence" value="ECO:0007669"/>
    <property type="project" value="UniProtKB-ARBA"/>
</dbReference>
<evidence type="ECO:0000259" key="7">
    <source>
        <dbReference type="Pfam" id="PF00248"/>
    </source>
</evidence>
<evidence type="ECO:0000256" key="3">
    <source>
        <dbReference type="ARBA" id="ARBA00023002"/>
    </source>
</evidence>
<dbReference type="FunFam" id="3.20.20.100:FF:000015">
    <property type="entry name" value="Oxidoreductase, aldo/keto reductase family"/>
    <property type="match status" value="1"/>
</dbReference>
<dbReference type="InterPro" id="IPR020471">
    <property type="entry name" value="AKR"/>
</dbReference>
<dbReference type="AlphaFoldDB" id="A0A1R0ZE07"/>
<comment type="caution">
    <text evidence="8">The sequence shown here is derived from an EMBL/GenBank/DDBJ whole genome shotgun (WGS) entry which is preliminary data.</text>
</comment>
<evidence type="ECO:0000256" key="1">
    <source>
        <dbReference type="ARBA" id="ARBA00007905"/>
    </source>
</evidence>
<name>A0A1R0ZE07_9BACL</name>
<dbReference type="Proteomes" id="UP000187425">
    <property type="component" value="Unassembled WGS sequence"/>
</dbReference>
<gene>
    <name evidence="8" type="ORF">BSK65_19405</name>
</gene>
<keyword evidence="2" id="KW-0521">NADP</keyword>
<keyword evidence="3" id="KW-0560">Oxidoreductase</keyword>
<dbReference type="InterPro" id="IPR023210">
    <property type="entry name" value="NADP_OxRdtase_dom"/>
</dbReference>
<evidence type="ECO:0000313" key="8">
    <source>
        <dbReference type="EMBL" id="OME67702.1"/>
    </source>
</evidence>
<comment type="similarity">
    <text evidence="1">Belongs to the aldo/keto reductase family.</text>
</comment>
<feature type="domain" description="NADP-dependent oxidoreductase" evidence="7">
    <location>
        <begin position="23"/>
        <end position="254"/>
    </location>
</feature>
<proteinExistence type="inferred from homology"/>
<dbReference type="RefSeq" id="WP_076285543.1">
    <property type="nucleotide sequence ID" value="NZ_MPTW01000011.1"/>
</dbReference>
<dbReference type="PROSITE" id="PS00063">
    <property type="entry name" value="ALDOKETO_REDUCTASE_3"/>
    <property type="match status" value="1"/>
</dbReference>
<dbReference type="PRINTS" id="PR00069">
    <property type="entry name" value="ALDKETRDTASE"/>
</dbReference>
<reference evidence="8 9" key="1">
    <citation type="submission" date="2016-11" db="EMBL/GenBank/DDBJ databases">
        <title>Paenibacillus species isolates.</title>
        <authorList>
            <person name="Beno S.M."/>
        </authorList>
    </citation>
    <scope>NUCLEOTIDE SEQUENCE [LARGE SCALE GENOMIC DNA]</scope>
    <source>
        <strain evidence="8 9">FSL H7-0443</strain>
    </source>
</reference>
<dbReference type="OrthoDB" id="9804790at2"/>
<organism evidence="8 9">
    <name type="scientific">Paenibacillus odorifer</name>
    <dbReference type="NCBI Taxonomy" id="189426"/>
    <lineage>
        <taxon>Bacteria</taxon>
        <taxon>Bacillati</taxon>
        <taxon>Bacillota</taxon>
        <taxon>Bacilli</taxon>
        <taxon>Bacillales</taxon>
        <taxon>Paenibacillaceae</taxon>
        <taxon>Paenibacillus</taxon>
    </lineage>
</organism>
<evidence type="ECO:0000313" key="9">
    <source>
        <dbReference type="Proteomes" id="UP000187425"/>
    </source>
</evidence>
<evidence type="ECO:0000256" key="4">
    <source>
        <dbReference type="PIRSR" id="PIRSR000097-1"/>
    </source>
</evidence>
<feature type="site" description="Lowers pKa of active site Tyr" evidence="6">
    <location>
        <position position="72"/>
    </location>
</feature>
<dbReference type="InterPro" id="IPR018170">
    <property type="entry name" value="Aldo/ket_reductase_CS"/>
</dbReference>
<dbReference type="EMBL" id="MPTW01000011">
    <property type="protein sequence ID" value="OME67702.1"/>
    <property type="molecule type" value="Genomic_DNA"/>
</dbReference>
<dbReference type="InterPro" id="IPR036812">
    <property type="entry name" value="NAD(P)_OxRdtase_dom_sf"/>
</dbReference>
<dbReference type="SUPFAM" id="SSF51430">
    <property type="entry name" value="NAD(P)-linked oxidoreductase"/>
    <property type="match status" value="1"/>
</dbReference>
<dbReference type="PIRSF" id="PIRSF000097">
    <property type="entry name" value="AKR"/>
    <property type="match status" value="1"/>
</dbReference>
<dbReference type="Pfam" id="PF00248">
    <property type="entry name" value="Aldo_ket_red"/>
    <property type="match status" value="1"/>
</dbReference>
<protein>
    <submittedName>
        <fullName evidence="8">Glyoxal reductase</fullName>
    </submittedName>
</protein>
<feature type="active site" description="Proton donor" evidence="4">
    <location>
        <position position="47"/>
    </location>
</feature>
<sequence length="277" mass="31966">MENYLLNNGVLLPKVGLGVYQMKNEHEDAIIWALRNGYKHIDTAAFYHNEELVASTIKKSGVNRKDIFITTKLWNSDHGKRTKQAFEMSLKKLGTDYIDLYLIHWPSPKYVESWLILEELYKEGKIRAIGVSNFEQTHLSDVLKHGSIVPAVNQIHTNPFLQQPDLHNYMVNKNIQHVAWSPFGHGNKNLFDNPILTSIAERHGKTTAQVMLRWNIERNVGVIPKSVNPARLKANLEIFDFSLYDEEMKQISTLDKNKKGFVNPDNKLFLWATTLLR</sequence>
<dbReference type="PANTHER" id="PTHR43827">
    <property type="entry name" value="2,5-DIKETO-D-GLUCONIC ACID REDUCTASE"/>
    <property type="match status" value="1"/>
</dbReference>
<dbReference type="PANTHER" id="PTHR43827:SF3">
    <property type="entry name" value="NADP-DEPENDENT OXIDOREDUCTASE DOMAIN-CONTAINING PROTEIN"/>
    <property type="match status" value="1"/>
</dbReference>
<feature type="binding site" evidence="5">
    <location>
        <position position="104"/>
    </location>
    <ligand>
        <name>substrate</name>
    </ligand>
</feature>